<dbReference type="GO" id="GO:0005525">
    <property type="term" value="F:GTP binding"/>
    <property type="evidence" value="ECO:0007669"/>
    <property type="project" value="InterPro"/>
</dbReference>
<dbReference type="RefSeq" id="WP_353892852.1">
    <property type="nucleotide sequence ID" value="NZ_CP159485.1"/>
</dbReference>
<keyword evidence="4" id="KW-0411">Iron-sulfur</keyword>
<dbReference type="PANTHER" id="PTHR40072">
    <property type="entry name" value="MOLYBDOPTERIN-GUANINE DINUCLEOTIDE BIOSYNTHESIS ADAPTER PROTEIN-RELATED"/>
    <property type="match status" value="1"/>
</dbReference>
<dbReference type="PROSITE" id="PS51656">
    <property type="entry name" value="4FE4S"/>
    <property type="match status" value="1"/>
</dbReference>
<dbReference type="InterPro" id="IPR004435">
    <property type="entry name" value="MobB_dom"/>
</dbReference>
<keyword evidence="2" id="KW-0479">Metal-binding</keyword>
<sequence>MKLFSVIGITQSGKTTTIEKIITELKKRRFTVGSVKDIHFEKFAIDTEGTNTHRHYKAGSDLVTARGLFETDILYKRRLSIEEILRCYEHDFVVLEGVVDYSCPKIITAHNEQELKERVDNHTIAISGRISEKISSYKGVPALSALTEVDKLVDLILEKTYNKLPDFPSKCCNACGFSCEELKQKIIKKEKSVSDCLINEGKIELEIDGQKIDMVPFVKNILYNNVLAVAKELDGYKKGKSIKIKIGEE</sequence>
<feature type="domain" description="4Fe-4S" evidence="5">
    <location>
        <begin position="151"/>
        <end position="214"/>
    </location>
</feature>
<evidence type="ECO:0000256" key="3">
    <source>
        <dbReference type="ARBA" id="ARBA00023004"/>
    </source>
</evidence>
<evidence type="ECO:0000256" key="4">
    <source>
        <dbReference type="ARBA" id="ARBA00023014"/>
    </source>
</evidence>
<evidence type="ECO:0000259" key="5">
    <source>
        <dbReference type="PROSITE" id="PS51656"/>
    </source>
</evidence>
<dbReference type="InterPro" id="IPR052539">
    <property type="entry name" value="MGD_biosynthesis_adapter"/>
</dbReference>
<dbReference type="Pfam" id="PF03205">
    <property type="entry name" value="MobB"/>
    <property type="match status" value="1"/>
</dbReference>
<dbReference type="GO" id="GO:0046872">
    <property type="term" value="F:metal ion binding"/>
    <property type="evidence" value="ECO:0007669"/>
    <property type="project" value="UniProtKB-KW"/>
</dbReference>
<dbReference type="EMBL" id="CP159485">
    <property type="protein sequence ID" value="XCI28282.1"/>
    <property type="molecule type" value="Genomic_DNA"/>
</dbReference>
<reference evidence="6" key="2">
    <citation type="submission" date="2024-06" db="EMBL/GenBank/DDBJ databases">
        <authorList>
            <person name="Petrova K.O."/>
            <person name="Toshchakov S.V."/>
            <person name="Boltjanskaja Y.V."/>
            <person name="Kevbrin V.V."/>
        </authorList>
    </citation>
    <scope>NUCLEOTIDE SEQUENCE</scope>
    <source>
        <strain evidence="6">Z-710</strain>
    </source>
</reference>
<dbReference type="GO" id="GO:0051539">
    <property type="term" value="F:4 iron, 4 sulfur cluster binding"/>
    <property type="evidence" value="ECO:0007669"/>
    <property type="project" value="UniProtKB-KW"/>
</dbReference>
<dbReference type="Gene3D" id="3.40.50.300">
    <property type="entry name" value="P-loop containing nucleotide triphosphate hydrolases"/>
    <property type="match status" value="1"/>
</dbReference>
<keyword evidence="3" id="KW-0408">Iron</keyword>
<organism evidence="6">
    <name type="scientific">Proteinivorax hydrogeniformans</name>
    <dbReference type="NCBI Taxonomy" id="1826727"/>
    <lineage>
        <taxon>Bacteria</taxon>
        <taxon>Bacillati</taxon>
        <taxon>Bacillota</taxon>
        <taxon>Clostridia</taxon>
        <taxon>Eubacteriales</taxon>
        <taxon>Proteinivoracaceae</taxon>
        <taxon>Proteinivorax</taxon>
    </lineage>
</organism>
<accession>A0AAU8HSZ4</accession>
<dbReference type="PANTHER" id="PTHR40072:SF1">
    <property type="entry name" value="MOLYBDOPTERIN-GUANINE DINUCLEOTIDE BIOSYNTHESIS ADAPTER PROTEIN"/>
    <property type="match status" value="1"/>
</dbReference>
<evidence type="ECO:0000256" key="2">
    <source>
        <dbReference type="ARBA" id="ARBA00022723"/>
    </source>
</evidence>
<dbReference type="InterPro" id="IPR007202">
    <property type="entry name" value="4Fe-4S_dom"/>
</dbReference>
<name>A0AAU8HSZ4_9FIRM</name>
<dbReference type="GO" id="GO:0006777">
    <property type="term" value="P:Mo-molybdopterin cofactor biosynthetic process"/>
    <property type="evidence" value="ECO:0007669"/>
    <property type="project" value="InterPro"/>
</dbReference>
<keyword evidence="1" id="KW-0004">4Fe-4S</keyword>
<gene>
    <name evidence="6" type="ORF">PRVXH_002235</name>
</gene>
<evidence type="ECO:0000256" key="1">
    <source>
        <dbReference type="ARBA" id="ARBA00022485"/>
    </source>
</evidence>
<proteinExistence type="predicted"/>
<evidence type="ECO:0000313" key="6">
    <source>
        <dbReference type="EMBL" id="XCI28282.1"/>
    </source>
</evidence>
<dbReference type="SUPFAM" id="SSF52540">
    <property type="entry name" value="P-loop containing nucleoside triphosphate hydrolases"/>
    <property type="match status" value="1"/>
</dbReference>
<reference evidence="6" key="1">
    <citation type="journal article" date="2018" name="Antonie Van Leeuwenhoek">
        <title>Proteinivorax hydrogeniformans sp. nov., an anaerobic, haloalkaliphilic bacterium fermenting proteinaceous compounds with high hydrogen production.</title>
        <authorList>
            <person name="Boltyanskaya Y."/>
            <person name="Detkova E."/>
            <person name="Pimenov N."/>
            <person name="Kevbrin V."/>
        </authorList>
    </citation>
    <scope>NUCLEOTIDE SEQUENCE</scope>
    <source>
        <strain evidence="6">Z-710</strain>
    </source>
</reference>
<dbReference type="InterPro" id="IPR027417">
    <property type="entry name" value="P-loop_NTPase"/>
</dbReference>
<dbReference type="AlphaFoldDB" id="A0AAU8HSZ4"/>
<protein>
    <submittedName>
        <fullName evidence="6">Molybdopterin-guanine dinucleotide biosynthesis protein MobB</fullName>
    </submittedName>
</protein>